<dbReference type="GO" id="GO:0046872">
    <property type="term" value="F:metal ion binding"/>
    <property type="evidence" value="ECO:0007669"/>
    <property type="project" value="UniProtKB-KW"/>
</dbReference>
<evidence type="ECO:0000256" key="1">
    <source>
        <dbReference type="ARBA" id="ARBA00012928"/>
    </source>
</evidence>
<evidence type="ECO:0000259" key="5">
    <source>
        <dbReference type="PROSITE" id="PS50305"/>
    </source>
</evidence>
<organism evidence="6 7">
    <name type="scientific">Bacillus salipaludis</name>
    <dbReference type="NCBI Taxonomy" id="2547811"/>
    <lineage>
        <taxon>Bacteria</taxon>
        <taxon>Bacillati</taxon>
        <taxon>Bacillota</taxon>
        <taxon>Bacilli</taxon>
        <taxon>Bacillales</taxon>
        <taxon>Bacillaceae</taxon>
        <taxon>Bacillus</taxon>
    </lineage>
</organism>
<dbReference type="Gene3D" id="3.40.50.1220">
    <property type="entry name" value="TPP-binding domain"/>
    <property type="match status" value="1"/>
</dbReference>
<comment type="caution">
    <text evidence="6">The sequence shown here is derived from an EMBL/GenBank/DDBJ whole genome shotgun (WGS) entry which is preliminary data.</text>
</comment>
<dbReference type="Pfam" id="PF02146">
    <property type="entry name" value="SIR2"/>
    <property type="match status" value="1"/>
</dbReference>
<gene>
    <name evidence="6" type="ORF">E2K98_13930</name>
</gene>
<sequence>MLDARRNYLVKYNFRRFKMEKHTIQTCAGVLREANNIVVLTGAGISTESGIKDFRSRSGIYKLAPEYILSLDYFYKHPKEFYQFAMGNLYHPHAAPNKGHEILAKWEKEGKVSQIITQNIDGLHQKAGSNRVIEFHGTMKKASCLNCGKSYPTEEMVHRLETMVEFYVCNHCETKNKENRYIKPDVVLFGDSGEWFSADGFHTILNLIAQADCILVLGTSLKVTPFSTFPQYRRPGIPLLIVNQGDTPFDFAQDTHVIRDSIGKTLSQIDVMIGN</sequence>
<evidence type="ECO:0000256" key="3">
    <source>
        <dbReference type="ARBA" id="ARBA00023027"/>
    </source>
</evidence>
<feature type="binding site" evidence="4">
    <location>
        <position position="169"/>
    </location>
    <ligand>
        <name>Zn(2+)</name>
        <dbReference type="ChEBI" id="CHEBI:29105"/>
    </ligand>
</feature>
<feature type="binding site" evidence="4">
    <location>
        <position position="144"/>
    </location>
    <ligand>
        <name>Zn(2+)</name>
        <dbReference type="ChEBI" id="CHEBI:29105"/>
    </ligand>
</feature>
<dbReference type="InterPro" id="IPR026591">
    <property type="entry name" value="Sirtuin_cat_small_dom_sf"/>
</dbReference>
<dbReference type="EMBL" id="SMYO01000006">
    <property type="protein sequence ID" value="TDK60821.1"/>
    <property type="molecule type" value="Genomic_DNA"/>
</dbReference>
<dbReference type="NCBIfam" id="NF001752">
    <property type="entry name" value="PRK00481.1-1"/>
    <property type="match status" value="1"/>
</dbReference>
<feature type="active site" description="Proton acceptor" evidence="4">
    <location>
        <position position="136"/>
    </location>
</feature>
<dbReference type="CDD" id="cd01407">
    <property type="entry name" value="SIR2-fam"/>
    <property type="match status" value="1"/>
</dbReference>
<dbReference type="Proteomes" id="UP000295132">
    <property type="component" value="Unassembled WGS sequence"/>
</dbReference>
<dbReference type="PANTHER" id="PTHR11085">
    <property type="entry name" value="NAD-DEPENDENT PROTEIN DEACYLASE SIRTUIN-5, MITOCHONDRIAL-RELATED"/>
    <property type="match status" value="1"/>
</dbReference>
<accession>A0A4R5VSH2</accession>
<dbReference type="Gene3D" id="3.30.1600.10">
    <property type="entry name" value="SIR2/SIRT2 'Small Domain"/>
    <property type="match status" value="1"/>
</dbReference>
<dbReference type="GO" id="GO:0070403">
    <property type="term" value="F:NAD+ binding"/>
    <property type="evidence" value="ECO:0007669"/>
    <property type="project" value="InterPro"/>
</dbReference>
<protein>
    <recommendedName>
        <fullName evidence="1">protein acetyllysine N-acetyltransferase</fullName>
        <ecNumber evidence="1">2.3.1.286</ecNumber>
    </recommendedName>
</protein>
<evidence type="ECO:0000313" key="6">
    <source>
        <dbReference type="EMBL" id="TDK60821.1"/>
    </source>
</evidence>
<evidence type="ECO:0000256" key="2">
    <source>
        <dbReference type="ARBA" id="ARBA00022679"/>
    </source>
</evidence>
<proteinExistence type="predicted"/>
<dbReference type="InterPro" id="IPR029035">
    <property type="entry name" value="DHS-like_NAD/FAD-binding_dom"/>
</dbReference>
<dbReference type="InterPro" id="IPR026590">
    <property type="entry name" value="Ssirtuin_cat_dom"/>
</dbReference>
<keyword evidence="3" id="KW-0520">NAD</keyword>
<dbReference type="InterPro" id="IPR003000">
    <property type="entry name" value="Sirtuin"/>
</dbReference>
<feature type="binding site" evidence="4">
    <location>
        <position position="172"/>
    </location>
    <ligand>
        <name>Zn(2+)</name>
        <dbReference type="ChEBI" id="CHEBI:29105"/>
    </ligand>
</feature>
<dbReference type="SUPFAM" id="SSF52467">
    <property type="entry name" value="DHS-like NAD/FAD-binding domain"/>
    <property type="match status" value="1"/>
</dbReference>
<dbReference type="EC" id="2.3.1.286" evidence="1"/>
<dbReference type="PROSITE" id="PS50305">
    <property type="entry name" value="SIRTUIN"/>
    <property type="match status" value="1"/>
</dbReference>
<keyword evidence="2" id="KW-0808">Transferase</keyword>
<feature type="domain" description="Deacetylase sirtuin-type" evidence="5">
    <location>
        <begin position="17"/>
        <end position="275"/>
    </location>
</feature>
<dbReference type="AlphaFoldDB" id="A0A4R5VSH2"/>
<evidence type="ECO:0000256" key="4">
    <source>
        <dbReference type="PROSITE-ProRule" id="PRU00236"/>
    </source>
</evidence>
<keyword evidence="4" id="KW-0862">Zinc</keyword>
<dbReference type="InterPro" id="IPR050134">
    <property type="entry name" value="NAD-dep_sirtuin_deacylases"/>
</dbReference>
<dbReference type="GO" id="GO:0017136">
    <property type="term" value="F:histone deacetylase activity, NAD-dependent"/>
    <property type="evidence" value="ECO:0007669"/>
    <property type="project" value="TreeGrafter"/>
</dbReference>
<feature type="binding site" evidence="4">
    <location>
        <position position="147"/>
    </location>
    <ligand>
        <name>Zn(2+)</name>
        <dbReference type="ChEBI" id="CHEBI:29105"/>
    </ligand>
</feature>
<name>A0A4R5VSH2_9BACI</name>
<reference evidence="6 7" key="1">
    <citation type="submission" date="2019-03" db="EMBL/GenBank/DDBJ databases">
        <title>Bacillus niacini sp. nov. a Nicotinate-Metabolizing Mesophile Isolated from Soil.</title>
        <authorList>
            <person name="Zhang G."/>
        </authorList>
    </citation>
    <scope>NUCLEOTIDE SEQUENCE [LARGE SCALE GENOMIC DNA]</scope>
    <source>
        <strain evidence="6 7">WN066</strain>
    </source>
</reference>
<keyword evidence="4" id="KW-0479">Metal-binding</keyword>
<evidence type="ECO:0000313" key="7">
    <source>
        <dbReference type="Proteomes" id="UP000295132"/>
    </source>
</evidence>
<dbReference type="PANTHER" id="PTHR11085:SF4">
    <property type="entry name" value="NAD-DEPENDENT PROTEIN DEACYLASE"/>
    <property type="match status" value="1"/>
</dbReference>